<evidence type="ECO:0000313" key="5">
    <source>
        <dbReference type="EMBL" id="QFR36445.1"/>
    </source>
</evidence>
<name>A0A5P8N6G6_MIZYE</name>
<feature type="compositionally biased region" description="Basic residues" evidence="3">
    <location>
        <begin position="448"/>
        <end position="462"/>
    </location>
</feature>
<dbReference type="InterPro" id="IPR036388">
    <property type="entry name" value="WH-like_DNA-bd_sf"/>
</dbReference>
<dbReference type="PRINTS" id="PR00053">
    <property type="entry name" value="FORKHEAD"/>
</dbReference>
<feature type="region of interest" description="Disordered" evidence="3">
    <location>
        <begin position="578"/>
        <end position="599"/>
    </location>
</feature>
<dbReference type="Gene3D" id="1.10.10.10">
    <property type="entry name" value="Winged helix-like DNA-binding domain superfamily/Winged helix DNA-binding domain"/>
    <property type="match status" value="1"/>
</dbReference>
<feature type="DNA-binding region" description="Fork-head" evidence="2">
    <location>
        <begin position="43"/>
        <end position="102"/>
    </location>
</feature>
<dbReference type="GO" id="GO:0043565">
    <property type="term" value="F:sequence-specific DNA binding"/>
    <property type="evidence" value="ECO:0007669"/>
    <property type="project" value="InterPro"/>
</dbReference>
<evidence type="ECO:0000256" key="1">
    <source>
        <dbReference type="ARBA" id="ARBA00023125"/>
    </source>
</evidence>
<feature type="region of interest" description="Disordered" evidence="3">
    <location>
        <begin position="392"/>
        <end position="481"/>
    </location>
</feature>
<reference evidence="5" key="1">
    <citation type="submission" date="2019-09" db="EMBL/GenBank/DDBJ databases">
        <authorList>
            <person name="Wu S."/>
            <person name="Zhang Y."/>
            <person name="Zhang L."/>
            <person name="Bao Z."/>
        </authorList>
    </citation>
    <scope>NUCLEOTIDE SEQUENCE</scope>
</reference>
<evidence type="ECO:0000256" key="2">
    <source>
        <dbReference type="PROSITE-ProRule" id="PRU00089"/>
    </source>
</evidence>
<sequence>MDLPMFPASLYNSGYRMDPYIFDEQDVHVNTKSKVPSYTRYPKPPYTYLGLAVMSIELSSNKALNLSGIVDSLAGMFPFFRSSYKGWRGSVRHTLTKYDCFINDGYGEWTVDLTKVQSSAFRRQETIVAREGKYAFELHEQLGVPRICLPSDLKNLPTSKFDSSSDSLLSSSAMSPILVVDGSPEKPSSRTNTVPELMKSAIDRGERTTCSLTCSSATSFAPSDLAPVNDNHCMKKSSGRPTRDTYQPLSMISAETFPTSTSERSSCMQQPLHAFNSFFAGTAQDHSPDMSMPILSPMWSNASPREDDSDNSFSQSAMPNLTPVWKILSQSISTDTSSEYRASPTPPLTLTDLTAPICTSTPVERKASTILRLPFRATHENQPKKFLMDDILGERDGPADRPSTAKSTSTSERPSSIYQLPCESSTGHQPPSCQFLLQNDVTDAPGKAPKRKRNRPTKKIRQTKTEQRQQCPPTPQSNHQESAIDNLQQVCQNYNFSINPYNMSPLSQTTATEIFDNVFPAASATSFHYPQQQDYMNYAYTGYYNPHPVYYQAYPYMQTPYDTSSHFPMVHPYHTHAYPAQRPDTQPVDFSSTRNWMTQ</sequence>
<feature type="compositionally biased region" description="Polar residues" evidence="3">
    <location>
        <begin position="468"/>
        <end position="481"/>
    </location>
</feature>
<protein>
    <recommendedName>
        <fullName evidence="4">Fork-head domain-containing protein</fullName>
    </recommendedName>
</protein>
<evidence type="ECO:0000259" key="4">
    <source>
        <dbReference type="PROSITE" id="PS50039"/>
    </source>
</evidence>
<dbReference type="AlphaFoldDB" id="A0A5P8N6G6"/>
<feature type="domain" description="Fork-head" evidence="4">
    <location>
        <begin position="43"/>
        <end position="102"/>
    </location>
</feature>
<dbReference type="GO" id="GO:0005634">
    <property type="term" value="C:nucleus"/>
    <property type="evidence" value="ECO:0007669"/>
    <property type="project" value="UniProtKB-SubCell"/>
</dbReference>
<feature type="compositionally biased region" description="Polar residues" evidence="3">
    <location>
        <begin position="588"/>
        <end position="599"/>
    </location>
</feature>
<organism evidence="5">
    <name type="scientific">Mizuhopecten yessoensis</name>
    <name type="common">Japanese scallop</name>
    <name type="synonym">Patinopecten yessoensis</name>
    <dbReference type="NCBI Taxonomy" id="6573"/>
    <lineage>
        <taxon>Eukaryota</taxon>
        <taxon>Metazoa</taxon>
        <taxon>Spiralia</taxon>
        <taxon>Lophotrochozoa</taxon>
        <taxon>Mollusca</taxon>
        <taxon>Bivalvia</taxon>
        <taxon>Autobranchia</taxon>
        <taxon>Pteriomorphia</taxon>
        <taxon>Pectinida</taxon>
        <taxon>Pectinoidea</taxon>
        <taxon>Pectinidae</taxon>
        <taxon>Mizuhopecten</taxon>
    </lineage>
</organism>
<dbReference type="InterPro" id="IPR001766">
    <property type="entry name" value="Fork_head_dom"/>
</dbReference>
<dbReference type="GO" id="GO:0003700">
    <property type="term" value="F:DNA-binding transcription factor activity"/>
    <property type="evidence" value="ECO:0007669"/>
    <property type="project" value="InterPro"/>
</dbReference>
<dbReference type="PANTHER" id="PTHR47316:SF1">
    <property type="entry name" value="FORKHEAD BOX PROTEIN H1"/>
    <property type="match status" value="1"/>
</dbReference>
<dbReference type="PROSITE" id="PS50039">
    <property type="entry name" value="FORK_HEAD_3"/>
    <property type="match status" value="1"/>
</dbReference>
<comment type="subcellular location">
    <subcellularLocation>
        <location evidence="2">Nucleus</location>
    </subcellularLocation>
</comment>
<dbReference type="SUPFAM" id="SSF46785">
    <property type="entry name" value="Winged helix' DNA-binding domain"/>
    <property type="match status" value="1"/>
</dbReference>
<keyword evidence="1 2" id="KW-0238">DNA-binding</keyword>
<dbReference type="PANTHER" id="PTHR47316">
    <property type="entry name" value="FORKHEAD BOX PROTEIN H1"/>
    <property type="match status" value="1"/>
</dbReference>
<dbReference type="InterPro" id="IPR036390">
    <property type="entry name" value="WH_DNA-bd_sf"/>
</dbReference>
<dbReference type="SMART" id="SM00339">
    <property type="entry name" value="FH"/>
    <property type="match status" value="1"/>
</dbReference>
<feature type="compositionally biased region" description="Polar residues" evidence="3">
    <location>
        <begin position="404"/>
        <end position="441"/>
    </location>
</feature>
<proteinExistence type="predicted"/>
<dbReference type="InterPro" id="IPR052327">
    <property type="entry name" value="Activin_resp_transcr_regulator"/>
</dbReference>
<accession>A0A5P8N6G6</accession>
<evidence type="ECO:0000256" key="3">
    <source>
        <dbReference type="SAM" id="MobiDB-lite"/>
    </source>
</evidence>
<keyword evidence="2" id="KW-0539">Nucleus</keyword>
<dbReference type="EMBL" id="MN510859">
    <property type="protein sequence ID" value="QFR36445.1"/>
    <property type="molecule type" value="Genomic_DNA"/>
</dbReference>
<dbReference type="Pfam" id="PF00250">
    <property type="entry name" value="Forkhead"/>
    <property type="match status" value="1"/>
</dbReference>